<dbReference type="AlphaFoldDB" id="A0A8X6IBX2"/>
<dbReference type="Proteomes" id="UP000886998">
    <property type="component" value="Unassembled WGS sequence"/>
</dbReference>
<keyword evidence="2" id="KW-1185">Reference proteome</keyword>
<evidence type="ECO:0000313" key="1">
    <source>
        <dbReference type="EMBL" id="GFS38725.1"/>
    </source>
</evidence>
<reference evidence="1" key="1">
    <citation type="submission" date="2020-08" db="EMBL/GenBank/DDBJ databases">
        <title>Multicomponent nature underlies the extraordinary mechanical properties of spider dragline silk.</title>
        <authorList>
            <person name="Kono N."/>
            <person name="Nakamura H."/>
            <person name="Mori M."/>
            <person name="Yoshida Y."/>
            <person name="Ohtoshi R."/>
            <person name="Malay A.D."/>
            <person name="Moran D.A.P."/>
            <person name="Tomita M."/>
            <person name="Numata K."/>
            <person name="Arakawa K."/>
        </authorList>
    </citation>
    <scope>NUCLEOTIDE SEQUENCE</scope>
</reference>
<organism evidence="1 2">
    <name type="scientific">Trichonephila inaurata madagascariensis</name>
    <dbReference type="NCBI Taxonomy" id="2747483"/>
    <lineage>
        <taxon>Eukaryota</taxon>
        <taxon>Metazoa</taxon>
        <taxon>Ecdysozoa</taxon>
        <taxon>Arthropoda</taxon>
        <taxon>Chelicerata</taxon>
        <taxon>Arachnida</taxon>
        <taxon>Araneae</taxon>
        <taxon>Araneomorphae</taxon>
        <taxon>Entelegynae</taxon>
        <taxon>Araneoidea</taxon>
        <taxon>Nephilidae</taxon>
        <taxon>Trichonephila</taxon>
        <taxon>Trichonephila inaurata</taxon>
    </lineage>
</organism>
<comment type="caution">
    <text evidence="1">The sequence shown here is derived from an EMBL/GenBank/DDBJ whole genome shotgun (WGS) entry which is preliminary data.</text>
</comment>
<protein>
    <submittedName>
        <fullName evidence="1">Uncharacterized protein</fullName>
    </submittedName>
</protein>
<gene>
    <name evidence="1" type="ORF">TNIN_205881</name>
</gene>
<sequence length="90" mass="10734">MIHWNILVGAECMCWRILFCRDPWRNLRAFDGYQSNGNREVSSGYGDRNDFLCPSLENCLNISILVPWVVENMKLDWMFFKRNLLADFMH</sequence>
<dbReference type="EMBL" id="BMAV01025127">
    <property type="protein sequence ID" value="GFS38725.1"/>
    <property type="molecule type" value="Genomic_DNA"/>
</dbReference>
<accession>A0A8X6IBX2</accession>
<proteinExistence type="predicted"/>
<evidence type="ECO:0000313" key="2">
    <source>
        <dbReference type="Proteomes" id="UP000886998"/>
    </source>
</evidence>
<name>A0A8X6IBX2_9ARAC</name>